<dbReference type="Gene3D" id="1.10.287.130">
    <property type="match status" value="1"/>
</dbReference>
<protein>
    <recommendedName>
        <fullName evidence="10">Sensory/regulatory protein RpfC</fullName>
        <ecNumber evidence="2">2.7.13.3</ecNumber>
    </recommendedName>
</protein>
<dbReference type="SMART" id="SM00091">
    <property type="entry name" value="PAS"/>
    <property type="match status" value="1"/>
</dbReference>
<dbReference type="InterPro" id="IPR000014">
    <property type="entry name" value="PAS"/>
</dbReference>
<comment type="caution">
    <text evidence="13">The sequence shown here is derived from an EMBL/GenBank/DDBJ whole genome shotgun (WGS) entry which is preliminary data.</text>
</comment>
<dbReference type="CDD" id="cd16922">
    <property type="entry name" value="HATPase_EvgS-ArcB-TorS-like"/>
    <property type="match status" value="1"/>
</dbReference>
<dbReference type="Pfam" id="PF02518">
    <property type="entry name" value="HATPase_c"/>
    <property type="match status" value="1"/>
</dbReference>
<accession>A0A6P1ZHL2</accession>
<dbReference type="EC" id="2.7.13.3" evidence="2"/>
<dbReference type="OrthoDB" id="7318144at2"/>
<dbReference type="Pfam" id="PF00512">
    <property type="entry name" value="HisKA"/>
    <property type="match status" value="1"/>
</dbReference>
<reference evidence="13 14" key="1">
    <citation type="submission" date="2018-06" db="EMBL/GenBank/DDBJ databases">
        <title>Complete genome of Desulfovibrio marinus P48SEP.</title>
        <authorList>
            <person name="Crispim J.S."/>
            <person name="Vidigal P.M.P."/>
            <person name="Silva L.C.F."/>
            <person name="Araujo L.C."/>
            <person name="Laguardia C.N."/>
            <person name="Dias R.S."/>
            <person name="Sousa M.P."/>
            <person name="Paula S.O."/>
            <person name="Silva C."/>
        </authorList>
    </citation>
    <scope>NUCLEOTIDE SEQUENCE [LARGE SCALE GENOMIC DNA]</scope>
    <source>
        <strain evidence="13 14">P48SEP</strain>
    </source>
</reference>
<dbReference type="Proteomes" id="UP000434052">
    <property type="component" value="Unassembled WGS sequence"/>
</dbReference>
<gene>
    <name evidence="13" type="ORF">DQK91_13525</name>
</gene>
<dbReference type="SMART" id="SM00388">
    <property type="entry name" value="HisKA"/>
    <property type="match status" value="1"/>
</dbReference>
<name>A0A6P1ZHL2_9BACT</name>
<evidence type="ECO:0000313" key="13">
    <source>
        <dbReference type="EMBL" id="TVM32728.1"/>
    </source>
</evidence>
<organism evidence="13 14">
    <name type="scientific">Oceanidesulfovibrio marinus</name>
    <dbReference type="NCBI Taxonomy" id="370038"/>
    <lineage>
        <taxon>Bacteria</taxon>
        <taxon>Pseudomonadati</taxon>
        <taxon>Thermodesulfobacteriota</taxon>
        <taxon>Desulfovibrionia</taxon>
        <taxon>Desulfovibrionales</taxon>
        <taxon>Desulfovibrionaceae</taxon>
        <taxon>Oceanidesulfovibrio</taxon>
    </lineage>
</organism>
<dbReference type="Gene3D" id="3.30.450.20">
    <property type="entry name" value="PAS domain"/>
    <property type="match status" value="1"/>
</dbReference>
<evidence type="ECO:0000313" key="14">
    <source>
        <dbReference type="Proteomes" id="UP000434052"/>
    </source>
</evidence>
<dbReference type="AlphaFoldDB" id="A0A6P1ZHL2"/>
<dbReference type="SUPFAM" id="SSF55785">
    <property type="entry name" value="PYP-like sensor domain (PAS domain)"/>
    <property type="match status" value="1"/>
</dbReference>
<keyword evidence="3" id="KW-0597">Phosphoprotein</keyword>
<dbReference type="InterPro" id="IPR036097">
    <property type="entry name" value="HisK_dim/P_sf"/>
</dbReference>
<dbReference type="PANTHER" id="PTHR45339">
    <property type="entry name" value="HYBRID SIGNAL TRANSDUCTION HISTIDINE KINASE J"/>
    <property type="match status" value="1"/>
</dbReference>
<evidence type="ECO:0000256" key="10">
    <source>
        <dbReference type="ARBA" id="ARBA00068150"/>
    </source>
</evidence>
<dbReference type="InterPro" id="IPR003594">
    <property type="entry name" value="HATPase_dom"/>
</dbReference>
<dbReference type="InterPro" id="IPR000700">
    <property type="entry name" value="PAS-assoc_C"/>
</dbReference>
<dbReference type="PANTHER" id="PTHR45339:SF1">
    <property type="entry name" value="HYBRID SIGNAL TRANSDUCTION HISTIDINE KINASE J"/>
    <property type="match status" value="1"/>
</dbReference>
<sequence length="546" mass="59655">MRNEQARRSGRTASRQHIVGLNRMTMNGFEPSMMDQVAAALEAMQSGAEPESLEEPADADTATVRAIRAINKLCEELAGMRLCAQNLSRGELGVAYPAGCGPSVPLKGLDAVIREFAQQLDSIASGNGFTPGEVEGEYGRLLCALDEMLNERQSCSDEAHRRLDALFDTIPGFIITLDRDLIITDINGNMLSAYGLSDRPELIGRPCHEVIYGRDTPCDMCIVEEMLRTERPTERYSTAEEEARTGKSYRFRAGPVRDGSGAVVGAIKIGLDITDLKETQQALSAARDEAESANRVKSEFLANMSHEIRTPMNGILGMTELVLDMELTDEQREYLGAARDSAVNLMRIIDDILALSKIEAGSAPAIAEPFSLSSLLRLVCDSYSDKACERGNSLSFTIHSSVPGLVVGDPDQLRQVLSRIISNAIKFTRNGRVEVEVEVRAYGIVDGEHNHNAEGIHLLFIVRDTGIGIAPDKVASIFDTFSQVDGSFTREYSGTGLGLSIARRLVQRMGGNIWVESVENEGSSFYFTVPFASYFDDSPACNFNEP</sequence>
<dbReference type="PROSITE" id="PS50113">
    <property type="entry name" value="PAC"/>
    <property type="match status" value="1"/>
</dbReference>
<evidence type="ECO:0000256" key="8">
    <source>
        <dbReference type="ARBA" id="ARBA00023012"/>
    </source>
</evidence>
<dbReference type="Gene3D" id="3.30.565.10">
    <property type="entry name" value="Histidine kinase-like ATPase, C-terminal domain"/>
    <property type="match status" value="1"/>
</dbReference>
<keyword evidence="6" id="KW-0418">Kinase</keyword>
<dbReference type="GO" id="GO:0000155">
    <property type="term" value="F:phosphorelay sensor kinase activity"/>
    <property type="evidence" value="ECO:0007669"/>
    <property type="project" value="InterPro"/>
</dbReference>
<feature type="domain" description="Histidine kinase" evidence="11">
    <location>
        <begin position="303"/>
        <end position="533"/>
    </location>
</feature>
<dbReference type="SMART" id="SM00387">
    <property type="entry name" value="HATPase_c"/>
    <property type="match status" value="1"/>
</dbReference>
<dbReference type="InterPro" id="IPR003661">
    <property type="entry name" value="HisK_dim/P_dom"/>
</dbReference>
<keyword evidence="5" id="KW-0547">Nucleotide-binding</keyword>
<evidence type="ECO:0000256" key="9">
    <source>
        <dbReference type="ARBA" id="ARBA00064003"/>
    </source>
</evidence>
<evidence type="ECO:0000259" key="12">
    <source>
        <dbReference type="PROSITE" id="PS50113"/>
    </source>
</evidence>
<dbReference type="InterPro" id="IPR035965">
    <property type="entry name" value="PAS-like_dom_sf"/>
</dbReference>
<evidence type="ECO:0000256" key="4">
    <source>
        <dbReference type="ARBA" id="ARBA00022679"/>
    </source>
</evidence>
<dbReference type="Pfam" id="PF08448">
    <property type="entry name" value="PAS_4"/>
    <property type="match status" value="1"/>
</dbReference>
<dbReference type="FunFam" id="3.30.565.10:FF:000010">
    <property type="entry name" value="Sensor histidine kinase RcsC"/>
    <property type="match status" value="1"/>
</dbReference>
<dbReference type="CDD" id="cd00130">
    <property type="entry name" value="PAS"/>
    <property type="match status" value="1"/>
</dbReference>
<evidence type="ECO:0000256" key="7">
    <source>
        <dbReference type="ARBA" id="ARBA00022840"/>
    </source>
</evidence>
<evidence type="ECO:0000259" key="11">
    <source>
        <dbReference type="PROSITE" id="PS50109"/>
    </source>
</evidence>
<keyword evidence="8" id="KW-0902">Two-component regulatory system</keyword>
<keyword evidence="4" id="KW-0808">Transferase</keyword>
<feature type="domain" description="PAC" evidence="12">
    <location>
        <begin position="231"/>
        <end position="285"/>
    </location>
</feature>
<dbReference type="FunFam" id="1.10.287.130:FF:000002">
    <property type="entry name" value="Two-component osmosensing histidine kinase"/>
    <property type="match status" value="1"/>
</dbReference>
<dbReference type="SUPFAM" id="SSF55874">
    <property type="entry name" value="ATPase domain of HSP90 chaperone/DNA topoisomerase II/histidine kinase"/>
    <property type="match status" value="1"/>
</dbReference>
<dbReference type="InterPro" id="IPR005467">
    <property type="entry name" value="His_kinase_dom"/>
</dbReference>
<dbReference type="PRINTS" id="PR00344">
    <property type="entry name" value="BCTRLSENSOR"/>
</dbReference>
<dbReference type="InterPro" id="IPR004358">
    <property type="entry name" value="Sig_transdc_His_kin-like_C"/>
</dbReference>
<evidence type="ECO:0000256" key="1">
    <source>
        <dbReference type="ARBA" id="ARBA00000085"/>
    </source>
</evidence>
<evidence type="ECO:0000256" key="5">
    <source>
        <dbReference type="ARBA" id="ARBA00022741"/>
    </source>
</evidence>
<evidence type="ECO:0000256" key="3">
    <source>
        <dbReference type="ARBA" id="ARBA00022553"/>
    </source>
</evidence>
<dbReference type="SUPFAM" id="SSF47384">
    <property type="entry name" value="Homodimeric domain of signal transducing histidine kinase"/>
    <property type="match status" value="1"/>
</dbReference>
<dbReference type="NCBIfam" id="TIGR00229">
    <property type="entry name" value="sensory_box"/>
    <property type="match status" value="1"/>
</dbReference>
<keyword evidence="7" id="KW-0067">ATP-binding</keyword>
<dbReference type="InterPro" id="IPR013656">
    <property type="entry name" value="PAS_4"/>
</dbReference>
<evidence type="ECO:0000256" key="2">
    <source>
        <dbReference type="ARBA" id="ARBA00012438"/>
    </source>
</evidence>
<proteinExistence type="predicted"/>
<comment type="catalytic activity">
    <reaction evidence="1">
        <text>ATP + protein L-histidine = ADP + protein N-phospho-L-histidine.</text>
        <dbReference type="EC" id="2.7.13.3"/>
    </reaction>
</comment>
<dbReference type="EMBL" id="QMIF01000009">
    <property type="protein sequence ID" value="TVM32728.1"/>
    <property type="molecule type" value="Genomic_DNA"/>
</dbReference>
<dbReference type="CDD" id="cd00082">
    <property type="entry name" value="HisKA"/>
    <property type="match status" value="1"/>
</dbReference>
<dbReference type="InterPro" id="IPR036890">
    <property type="entry name" value="HATPase_C_sf"/>
</dbReference>
<evidence type="ECO:0000256" key="6">
    <source>
        <dbReference type="ARBA" id="ARBA00022777"/>
    </source>
</evidence>
<comment type="subunit">
    <text evidence="9">At low DSF concentrations, interacts with RpfF.</text>
</comment>
<dbReference type="PROSITE" id="PS50109">
    <property type="entry name" value="HIS_KIN"/>
    <property type="match status" value="1"/>
</dbReference>
<dbReference type="GO" id="GO:0005524">
    <property type="term" value="F:ATP binding"/>
    <property type="evidence" value="ECO:0007669"/>
    <property type="project" value="UniProtKB-KW"/>
</dbReference>